<evidence type="ECO:0000313" key="4">
    <source>
        <dbReference type="Proteomes" id="UP000182719"/>
    </source>
</evidence>
<dbReference type="InterPro" id="IPR050447">
    <property type="entry name" value="Erg6_SMT_methyltransf"/>
</dbReference>
<evidence type="ECO:0000313" key="3">
    <source>
        <dbReference type="EMBL" id="SEK97955.1"/>
    </source>
</evidence>
<protein>
    <submittedName>
        <fullName evidence="3">Ubiquinone/menaquinone biosynthesis C-methylase UbiE</fullName>
    </submittedName>
</protein>
<proteinExistence type="predicted"/>
<feature type="domain" description="Methyltransferase type 11" evidence="2">
    <location>
        <begin position="70"/>
        <end position="167"/>
    </location>
</feature>
<evidence type="ECO:0000259" key="2">
    <source>
        <dbReference type="Pfam" id="PF08241"/>
    </source>
</evidence>
<dbReference type="AlphaFoldDB" id="A0A1H7LHH6"/>
<dbReference type="InterPro" id="IPR013216">
    <property type="entry name" value="Methyltransf_11"/>
</dbReference>
<reference evidence="4" key="1">
    <citation type="submission" date="2016-10" db="EMBL/GenBank/DDBJ databases">
        <authorList>
            <person name="Varghese N."/>
            <person name="Submissions S."/>
        </authorList>
    </citation>
    <scope>NUCLEOTIDE SEQUENCE [LARGE SCALE GENOMIC DNA]</scope>
    <source>
        <strain evidence="4">DSM 17044</strain>
    </source>
</reference>
<dbReference type="Proteomes" id="UP000182719">
    <property type="component" value="Unassembled WGS sequence"/>
</dbReference>
<keyword evidence="1" id="KW-0808">Transferase</keyword>
<dbReference type="CDD" id="cd02440">
    <property type="entry name" value="AdoMet_MTases"/>
    <property type="match status" value="1"/>
</dbReference>
<accession>A0A1H7LHH6</accession>
<dbReference type="Pfam" id="PF08241">
    <property type="entry name" value="Methyltransf_11"/>
    <property type="match status" value="1"/>
</dbReference>
<dbReference type="Gene3D" id="3.40.50.150">
    <property type="entry name" value="Vaccinia Virus protein VP39"/>
    <property type="match status" value="1"/>
</dbReference>
<dbReference type="PANTHER" id="PTHR44068:SF11">
    <property type="entry name" value="GERANYL DIPHOSPHATE 2-C-METHYLTRANSFERASE"/>
    <property type="match status" value="1"/>
</dbReference>
<keyword evidence="4" id="KW-1185">Reference proteome</keyword>
<gene>
    <name evidence="3" type="ORF">SAMN05444354_103231</name>
</gene>
<dbReference type="EMBL" id="FOAP01000003">
    <property type="protein sequence ID" value="SEK97955.1"/>
    <property type="molecule type" value="Genomic_DNA"/>
</dbReference>
<dbReference type="InterPro" id="IPR029063">
    <property type="entry name" value="SAM-dependent_MTases_sf"/>
</dbReference>
<dbReference type="RefSeq" id="WP_075005829.1">
    <property type="nucleotide sequence ID" value="NZ_FOAP01000003.1"/>
</dbReference>
<dbReference type="GO" id="GO:0032259">
    <property type="term" value="P:methylation"/>
    <property type="evidence" value="ECO:0007669"/>
    <property type="project" value="UniProtKB-KW"/>
</dbReference>
<dbReference type="OrthoDB" id="9777830at2"/>
<name>A0A1H7LHH6_STIAU</name>
<dbReference type="SUPFAM" id="SSF53335">
    <property type="entry name" value="S-adenosyl-L-methionine-dependent methyltransferases"/>
    <property type="match status" value="1"/>
</dbReference>
<organism evidence="3 4">
    <name type="scientific">Stigmatella aurantiaca</name>
    <dbReference type="NCBI Taxonomy" id="41"/>
    <lineage>
        <taxon>Bacteria</taxon>
        <taxon>Pseudomonadati</taxon>
        <taxon>Myxococcota</taxon>
        <taxon>Myxococcia</taxon>
        <taxon>Myxococcales</taxon>
        <taxon>Cystobacterineae</taxon>
        <taxon>Archangiaceae</taxon>
        <taxon>Stigmatella</taxon>
    </lineage>
</organism>
<evidence type="ECO:0000256" key="1">
    <source>
        <dbReference type="ARBA" id="ARBA00022679"/>
    </source>
</evidence>
<keyword evidence="3" id="KW-0489">Methyltransferase</keyword>
<dbReference type="PANTHER" id="PTHR44068">
    <property type="entry name" value="ZGC:194242"/>
    <property type="match status" value="1"/>
</dbReference>
<sequence length="277" mass="29995">MTSPRPPMTPADVGRFYDQMGPFLAALLGDSIHVGYWSSPEDPSSGTEAQERLTEMMIQRARVGPGQRLLDIGCGTGWPAIRLAQATGCSVTGISVSAQQVEQANARAHKHGVSGQVHFQCADAMELPFADASFDAVWAFESLLHMPDRAQVLRHAFRVLRPGGALALTDVTEPHPLADDERMLAYSGLMIASLLRFQDYAPLVESVGFTVQESLDITPNTRKSMVGTDTLIVQQQDQIGGAYGAQFHAMTLDLWPKIAAIFTDKLGYLLLAATKPA</sequence>
<keyword evidence="3" id="KW-0830">Ubiquinone</keyword>
<dbReference type="GO" id="GO:0008757">
    <property type="term" value="F:S-adenosylmethionine-dependent methyltransferase activity"/>
    <property type="evidence" value="ECO:0007669"/>
    <property type="project" value="InterPro"/>
</dbReference>